<dbReference type="InterPro" id="IPR018556">
    <property type="entry name" value="SPIN90/Ldb17_LRD"/>
</dbReference>
<dbReference type="AlphaFoldDB" id="A0A3A2ZHU9"/>
<comment type="caution">
    <text evidence="3">The sequence shown here is derived from an EMBL/GenBank/DDBJ whole genome shotgun (WGS) entry which is preliminary data.</text>
</comment>
<dbReference type="Proteomes" id="UP000266188">
    <property type="component" value="Unassembled WGS sequence"/>
</dbReference>
<evidence type="ECO:0000313" key="4">
    <source>
        <dbReference type="Proteomes" id="UP000266188"/>
    </source>
</evidence>
<dbReference type="PANTHER" id="PTHR13357:SF1">
    <property type="entry name" value="NCK-INTERACTING PROTEIN WITH SH3 DOMAIN"/>
    <property type="match status" value="1"/>
</dbReference>
<dbReference type="GO" id="GO:0030479">
    <property type="term" value="C:actin cortical patch"/>
    <property type="evidence" value="ECO:0007669"/>
    <property type="project" value="TreeGrafter"/>
</dbReference>
<evidence type="ECO:0000259" key="2">
    <source>
        <dbReference type="Pfam" id="PF09431"/>
    </source>
</evidence>
<dbReference type="GO" id="GO:0006897">
    <property type="term" value="P:endocytosis"/>
    <property type="evidence" value="ECO:0007669"/>
    <property type="project" value="TreeGrafter"/>
</dbReference>
<accession>A0A3A2ZHU9</accession>
<reference evidence="4" key="1">
    <citation type="submission" date="2017-02" db="EMBL/GenBank/DDBJ databases">
        <authorList>
            <person name="Tafer H."/>
            <person name="Lopandic K."/>
        </authorList>
    </citation>
    <scope>NUCLEOTIDE SEQUENCE [LARGE SCALE GENOMIC DNA]</scope>
    <source>
        <strain evidence="4">CBS 366.77</strain>
    </source>
</reference>
<feature type="compositionally biased region" description="Basic and acidic residues" evidence="1">
    <location>
        <begin position="595"/>
        <end position="614"/>
    </location>
</feature>
<feature type="region of interest" description="Disordered" evidence="1">
    <location>
        <begin position="387"/>
        <end position="630"/>
    </location>
</feature>
<dbReference type="STRING" id="2070753.A0A3A2ZHU9"/>
<dbReference type="GO" id="GO:0071933">
    <property type="term" value="F:Arp2/3 complex binding"/>
    <property type="evidence" value="ECO:0007669"/>
    <property type="project" value="TreeGrafter"/>
</dbReference>
<feature type="domain" description="SPIN90/Ldb17 leucine-rich" evidence="2">
    <location>
        <begin position="162"/>
        <end position="305"/>
    </location>
</feature>
<dbReference type="PANTHER" id="PTHR13357">
    <property type="entry name" value="SH3 ADAPTER PROTEIN SPIN90 NCK INTERACTING PROTEIN WITH SH3 DOMAIN"/>
    <property type="match status" value="1"/>
</dbReference>
<organism evidence="3 4">
    <name type="scientific">Aspergillus sclerotialis</name>
    <dbReference type="NCBI Taxonomy" id="2070753"/>
    <lineage>
        <taxon>Eukaryota</taxon>
        <taxon>Fungi</taxon>
        <taxon>Dikarya</taxon>
        <taxon>Ascomycota</taxon>
        <taxon>Pezizomycotina</taxon>
        <taxon>Eurotiomycetes</taxon>
        <taxon>Eurotiomycetidae</taxon>
        <taxon>Eurotiales</taxon>
        <taxon>Aspergillaceae</taxon>
        <taxon>Aspergillus</taxon>
        <taxon>Aspergillus subgen. Polypaecilum</taxon>
    </lineage>
</organism>
<proteinExistence type="predicted"/>
<name>A0A3A2ZHU9_9EURO</name>
<dbReference type="InterPro" id="IPR030125">
    <property type="entry name" value="SPIN90/Ldb17"/>
</dbReference>
<feature type="compositionally biased region" description="Pro residues" evidence="1">
    <location>
        <begin position="412"/>
        <end position="421"/>
    </location>
</feature>
<feature type="compositionally biased region" description="Polar residues" evidence="1">
    <location>
        <begin position="391"/>
        <end position="400"/>
    </location>
</feature>
<gene>
    <name evidence="3" type="ORF">PHISCL_05560</name>
</gene>
<dbReference type="OrthoDB" id="445362at2759"/>
<protein>
    <recommendedName>
        <fullName evidence="2">SPIN90/Ldb17 leucine-rich domain-containing protein</fullName>
    </recommendedName>
</protein>
<dbReference type="Pfam" id="PF09431">
    <property type="entry name" value="SPIN90_LRD"/>
    <property type="match status" value="1"/>
</dbReference>
<evidence type="ECO:0000313" key="3">
    <source>
        <dbReference type="EMBL" id="RJE22090.1"/>
    </source>
</evidence>
<dbReference type="EMBL" id="MVGC01000186">
    <property type="protein sequence ID" value="RJE22090.1"/>
    <property type="molecule type" value="Genomic_DNA"/>
</dbReference>
<dbReference type="GO" id="GO:0051666">
    <property type="term" value="P:actin cortical patch localization"/>
    <property type="evidence" value="ECO:0007669"/>
    <property type="project" value="TreeGrafter"/>
</dbReference>
<evidence type="ECO:0000256" key="1">
    <source>
        <dbReference type="SAM" id="MobiDB-lite"/>
    </source>
</evidence>
<sequence length="630" mass="70858">MEFEVSLDTEQQFWDDEYLKTEVDISRCLFKLFVSDIFAAHADYVRRQFLYGLLQEDDPKTLHLIASFLLFDGRQNEATLHMMNEEGSFSRLLELLQAQRSAKEEGNGEGEDGAGLHRVLMDMLYEMSRIQRIRIEDLVLVDDDFIEGLFEIIEDLSYDANDPYHYPVIRVLLVLNEQFMISAHDPLAERSPSNPLTNKVIKVLSIHGNRYKTFGENIILLINREAETSLQLLTLKLLYLIFTTPSTYEYFYTNDLHVLVDILIRNLLDLPEEASALRHTYLRVLYPLLAHTQLKYPPHYKRDELLRMLNILVRGQFSDGESDYEKILHFEEVDETTKRLVVRCATVEWLKSAEEAVAISKPLSEDIPLPQVSVDDVPTIAEAESPLEISRTITETSSPEEVSPTRVDKPVPAIPNLPPKPTHAERLGMHLDPASTSSLSVQEVAAQHEKPGIITPSRGNHAEFEPKSPSPTKSQRPKVKPEPPKSRRWRGRRPTIGENAKPAEDSELTSRSVDRRNSAGSTLAPPPVPTRAHRSASTGPPAVPPPRRSAHHHHGNGSSSAGSSTGGIHGKHGQKPEPPKTRRWGRARHAQSESVKSEKVDSPVDSEYGEKSHDSPTVTVEEAVQNVSLG</sequence>
<dbReference type="GO" id="GO:0000147">
    <property type="term" value="P:actin cortical patch assembly"/>
    <property type="evidence" value="ECO:0007669"/>
    <property type="project" value="TreeGrafter"/>
</dbReference>
<keyword evidence="4" id="KW-1185">Reference proteome</keyword>